<dbReference type="PANTHER" id="PTHR23404">
    <property type="entry name" value="MOLYBDOPTERIN SYNTHASE RELATED"/>
    <property type="match status" value="1"/>
</dbReference>
<evidence type="ECO:0000313" key="2">
    <source>
        <dbReference type="EMBL" id="KXN70401.1"/>
    </source>
</evidence>
<dbReference type="Gene3D" id="3.90.1170.40">
    <property type="entry name" value="Molybdopterin biosynthesis MoaE subunit"/>
    <property type="match status" value="1"/>
</dbReference>
<name>A0A137P640_CONC2</name>
<dbReference type="OrthoDB" id="5531344at2759"/>
<dbReference type="SUPFAM" id="SSF54690">
    <property type="entry name" value="Molybdopterin synthase subunit MoaE"/>
    <property type="match status" value="1"/>
</dbReference>
<evidence type="ECO:0000256" key="1">
    <source>
        <dbReference type="SAM" id="MobiDB-lite"/>
    </source>
</evidence>
<dbReference type="AlphaFoldDB" id="A0A137P640"/>
<dbReference type="InterPro" id="IPR003448">
    <property type="entry name" value="Mopterin_biosynth_MoaE"/>
</dbReference>
<evidence type="ECO:0000313" key="3">
    <source>
        <dbReference type="Proteomes" id="UP000070444"/>
    </source>
</evidence>
<gene>
    <name evidence="2" type="ORF">CONCODRAFT_78873</name>
</gene>
<organism evidence="2 3">
    <name type="scientific">Conidiobolus coronatus (strain ATCC 28846 / CBS 209.66 / NRRL 28638)</name>
    <name type="common">Delacroixia coronata</name>
    <dbReference type="NCBI Taxonomy" id="796925"/>
    <lineage>
        <taxon>Eukaryota</taxon>
        <taxon>Fungi</taxon>
        <taxon>Fungi incertae sedis</taxon>
        <taxon>Zoopagomycota</taxon>
        <taxon>Entomophthoromycotina</taxon>
        <taxon>Entomophthoromycetes</taxon>
        <taxon>Entomophthorales</taxon>
        <taxon>Ancylistaceae</taxon>
        <taxon>Conidiobolus</taxon>
    </lineage>
</organism>
<dbReference type="CDD" id="cd00756">
    <property type="entry name" value="MoaE"/>
    <property type="match status" value="1"/>
</dbReference>
<protein>
    <submittedName>
        <fullName evidence="2">Molybdopterin converting factor subunit 2</fullName>
    </submittedName>
</protein>
<dbReference type="OMA" id="WKHQFFA"/>
<reference evidence="2 3" key="1">
    <citation type="journal article" date="2015" name="Genome Biol. Evol.">
        <title>Phylogenomic analyses indicate that early fungi evolved digesting cell walls of algal ancestors of land plants.</title>
        <authorList>
            <person name="Chang Y."/>
            <person name="Wang S."/>
            <person name="Sekimoto S."/>
            <person name="Aerts A.L."/>
            <person name="Choi C."/>
            <person name="Clum A."/>
            <person name="LaButti K.M."/>
            <person name="Lindquist E.A."/>
            <person name="Yee Ngan C."/>
            <person name="Ohm R.A."/>
            <person name="Salamov A.A."/>
            <person name="Grigoriev I.V."/>
            <person name="Spatafora J.W."/>
            <person name="Berbee M.L."/>
        </authorList>
    </citation>
    <scope>NUCLEOTIDE SEQUENCE [LARGE SCALE GENOMIC DNA]</scope>
    <source>
        <strain evidence="2 3">NRRL 28638</strain>
    </source>
</reference>
<feature type="region of interest" description="Disordered" evidence="1">
    <location>
        <begin position="1"/>
        <end position="23"/>
    </location>
</feature>
<proteinExistence type="predicted"/>
<dbReference type="Pfam" id="PF02391">
    <property type="entry name" value="MoaE"/>
    <property type="match status" value="1"/>
</dbReference>
<dbReference type="InterPro" id="IPR036563">
    <property type="entry name" value="MoaE_sf"/>
</dbReference>
<keyword evidence="3" id="KW-1185">Reference proteome</keyword>
<sequence length="163" mass="18421">MSVISESAAVNYEPKGTHPPTKPWVEEDNRIFIQEEPLSIEACTMWAQSDSCGAIATFIGTTRNEFNHKSVSKLEYEYYPDMAEEEIKKIIQKLRQITPELCKILVGHRVGTVPVGEISIIIVVSSPHRKEAISAVDFAIDHVKKTVPIWKKEFFSDGSTTWK</sequence>
<accession>A0A137P640</accession>
<dbReference type="EMBL" id="KQ964503">
    <property type="protein sequence ID" value="KXN70401.1"/>
    <property type="molecule type" value="Genomic_DNA"/>
</dbReference>
<dbReference type="STRING" id="796925.A0A137P640"/>
<dbReference type="GO" id="GO:0006777">
    <property type="term" value="P:Mo-molybdopterin cofactor biosynthetic process"/>
    <property type="evidence" value="ECO:0007669"/>
    <property type="project" value="InterPro"/>
</dbReference>
<dbReference type="Proteomes" id="UP000070444">
    <property type="component" value="Unassembled WGS sequence"/>
</dbReference>